<dbReference type="Gene3D" id="3.60.20.10">
    <property type="entry name" value="Glutamine Phosphoribosylpyrophosphate, subunit 1, domain 1"/>
    <property type="match status" value="1"/>
</dbReference>
<evidence type="ECO:0000256" key="2">
    <source>
        <dbReference type="ARBA" id="ARBA00022741"/>
    </source>
</evidence>
<keyword evidence="1" id="KW-0436">Ligase</keyword>
<dbReference type="PANTHER" id="PTHR11772">
    <property type="entry name" value="ASPARAGINE SYNTHETASE"/>
    <property type="match status" value="1"/>
</dbReference>
<feature type="domain" description="Glutamine amidotransferase type-2" evidence="5">
    <location>
        <begin position="67"/>
        <end position="109"/>
    </location>
</feature>
<dbReference type="GO" id="GO:0004066">
    <property type="term" value="F:asparagine synthase (glutamine-hydrolyzing) activity"/>
    <property type="evidence" value="ECO:0007669"/>
    <property type="project" value="InterPro"/>
</dbReference>
<keyword evidence="3" id="KW-0067">ATP-binding</keyword>
<comment type="caution">
    <text evidence="6">The sequence shown here is derived from an EMBL/GenBank/DDBJ whole genome shotgun (WGS) entry which is preliminary data.</text>
</comment>
<gene>
    <name evidence="6" type="ORF">S03H2_47805</name>
</gene>
<reference evidence="6" key="1">
    <citation type="journal article" date="2014" name="Front. Microbiol.">
        <title>High frequency of phylogenetically diverse reductive dehalogenase-homologous genes in deep subseafloor sedimentary metagenomes.</title>
        <authorList>
            <person name="Kawai M."/>
            <person name="Futagami T."/>
            <person name="Toyoda A."/>
            <person name="Takaki Y."/>
            <person name="Nishi S."/>
            <person name="Hori S."/>
            <person name="Arai W."/>
            <person name="Tsubouchi T."/>
            <person name="Morono Y."/>
            <person name="Uchiyama I."/>
            <person name="Ito T."/>
            <person name="Fujiyama A."/>
            <person name="Inagaki F."/>
            <person name="Takami H."/>
        </authorList>
    </citation>
    <scope>NUCLEOTIDE SEQUENCE</scope>
    <source>
        <strain evidence="6">Expedition CK06-06</strain>
    </source>
</reference>
<dbReference type="InterPro" id="IPR001962">
    <property type="entry name" value="Asn_synthase"/>
</dbReference>
<dbReference type="InterPro" id="IPR014729">
    <property type="entry name" value="Rossmann-like_a/b/a_fold"/>
</dbReference>
<dbReference type="SUPFAM" id="SSF52402">
    <property type="entry name" value="Adenine nucleotide alpha hydrolases-like"/>
    <property type="match status" value="1"/>
</dbReference>
<dbReference type="GO" id="GO:0006529">
    <property type="term" value="P:asparagine biosynthetic process"/>
    <property type="evidence" value="ECO:0007669"/>
    <property type="project" value="InterPro"/>
</dbReference>
<dbReference type="InterPro" id="IPR017932">
    <property type="entry name" value="GATase_2_dom"/>
</dbReference>
<organism evidence="6">
    <name type="scientific">marine sediment metagenome</name>
    <dbReference type="NCBI Taxonomy" id="412755"/>
    <lineage>
        <taxon>unclassified sequences</taxon>
        <taxon>metagenomes</taxon>
        <taxon>ecological metagenomes</taxon>
    </lineage>
</organism>
<sequence length="265" mass="28875">AGVSKPGKEHTVKKMLKKISHRGNAGWKVKKIENATLGIVYTESQKKSLSRLMQNNEASDGGGWGHLALAKAKENGIILKRDPLGVAPLYYGEDGEGTLCFASEVKALIDFCSDVKLVPPGCKLDGKQVTSYYELEKKEPLKIEPEIIAKHLKHLIKSAIERKTDQAAELGCWLSGGLDSSAIASLISANGHKLYTFAAGLEGSPDLEFAQAVALFIDSEHHEVVVHFNNLLSLLPKVIYHLESFDALLVRSSIINYIVAQKASE</sequence>
<dbReference type="Pfam" id="PF00733">
    <property type="entry name" value="Asn_synthase"/>
    <property type="match status" value="1"/>
</dbReference>
<evidence type="ECO:0008006" key="7">
    <source>
        <dbReference type="Google" id="ProtNLM"/>
    </source>
</evidence>
<evidence type="ECO:0000259" key="5">
    <source>
        <dbReference type="Pfam" id="PF13537"/>
    </source>
</evidence>
<protein>
    <recommendedName>
        <fullName evidence="7">Glutamine amidotransferase type-2 domain-containing protein</fullName>
    </recommendedName>
</protein>
<feature type="domain" description="Asparagine synthetase" evidence="4">
    <location>
        <begin position="152"/>
        <end position="263"/>
    </location>
</feature>
<evidence type="ECO:0000256" key="1">
    <source>
        <dbReference type="ARBA" id="ARBA00022598"/>
    </source>
</evidence>
<dbReference type="InterPro" id="IPR050795">
    <property type="entry name" value="Asn_Synthetase"/>
</dbReference>
<dbReference type="SUPFAM" id="SSF56235">
    <property type="entry name" value="N-terminal nucleophile aminohydrolases (Ntn hydrolases)"/>
    <property type="match status" value="1"/>
</dbReference>
<name>X1J7S5_9ZZZZ</name>
<evidence type="ECO:0000259" key="4">
    <source>
        <dbReference type="Pfam" id="PF00733"/>
    </source>
</evidence>
<dbReference type="PANTHER" id="PTHR11772:SF2">
    <property type="entry name" value="ASPARAGINE SYNTHETASE [GLUTAMINE-HYDROLYZING]"/>
    <property type="match status" value="1"/>
</dbReference>
<dbReference type="Pfam" id="PF13537">
    <property type="entry name" value="GATase_7"/>
    <property type="match status" value="1"/>
</dbReference>
<feature type="non-terminal residue" evidence="6">
    <location>
        <position position="265"/>
    </location>
</feature>
<dbReference type="GO" id="GO:0005829">
    <property type="term" value="C:cytosol"/>
    <property type="evidence" value="ECO:0007669"/>
    <property type="project" value="TreeGrafter"/>
</dbReference>
<dbReference type="AlphaFoldDB" id="X1J7S5"/>
<proteinExistence type="predicted"/>
<dbReference type="EMBL" id="BARU01030094">
    <property type="protein sequence ID" value="GAH74404.1"/>
    <property type="molecule type" value="Genomic_DNA"/>
</dbReference>
<dbReference type="CDD" id="cd01991">
    <property type="entry name" value="Asn_synthase_B_C"/>
    <property type="match status" value="1"/>
</dbReference>
<evidence type="ECO:0000256" key="3">
    <source>
        <dbReference type="ARBA" id="ARBA00022840"/>
    </source>
</evidence>
<keyword evidence="2" id="KW-0547">Nucleotide-binding</keyword>
<feature type="non-terminal residue" evidence="6">
    <location>
        <position position="1"/>
    </location>
</feature>
<evidence type="ECO:0000313" key="6">
    <source>
        <dbReference type="EMBL" id="GAH74404.1"/>
    </source>
</evidence>
<dbReference type="Gene3D" id="3.40.50.620">
    <property type="entry name" value="HUPs"/>
    <property type="match status" value="1"/>
</dbReference>
<accession>X1J7S5</accession>
<dbReference type="GO" id="GO:0005524">
    <property type="term" value="F:ATP binding"/>
    <property type="evidence" value="ECO:0007669"/>
    <property type="project" value="UniProtKB-KW"/>
</dbReference>
<dbReference type="InterPro" id="IPR029055">
    <property type="entry name" value="Ntn_hydrolases_N"/>
</dbReference>